<evidence type="ECO:0000313" key="3">
    <source>
        <dbReference type="EMBL" id="ELR22873.1"/>
    </source>
</evidence>
<dbReference type="AlphaFoldDB" id="L8HDM9"/>
<sequence>MAATQLLLSVLVLAMVVLLLSPTFGDVAQQPPLKFRPDGTFRIVQFTDLHYGEAAEFDVNSARVQTTILKMERPDLVVMTGDSVSGYAWNGKVRPWFPLRWDQLTAPMKSLGIRWAFAVGNHDDQGDFNRTEIVRYDRESSQGLSLTQFGPADVDGVTNYYLPVQSSASQAVAANLWMFDSNDVKCLDTPGWGCVYPSQIEWYRSTARRLQTEQVRQSEKVPGLAFFHIPVPEFMHVWNYHNTSGRLQDTGVCCFSVNTGLYAAWRELDEMVSCHVGHDHNNDFWGVYGGVRLMYGRKSGYGGYGPPPGWLRGARVIEIHENPFKMVTWIRQEDGTVVPESSQPLHSPGTNQTFACCDSLGSTRPSQCHAYETAFRMRHLSL</sequence>
<feature type="domain" description="Calcineurin-like phosphoesterase" evidence="2">
    <location>
        <begin position="41"/>
        <end position="198"/>
    </location>
</feature>
<dbReference type="VEuPathDB" id="AmoebaDB:ACA1_397190"/>
<keyword evidence="4" id="KW-1185">Reference proteome</keyword>
<dbReference type="GeneID" id="14923836"/>
<feature type="chain" id="PRO_5003991137" evidence="1">
    <location>
        <begin position="26"/>
        <end position="382"/>
    </location>
</feature>
<dbReference type="PANTHER" id="PTHR32440">
    <property type="entry name" value="PHOSPHATASE DCR2-RELATED-RELATED"/>
    <property type="match status" value="1"/>
</dbReference>
<dbReference type="PANTHER" id="PTHR32440:SF3">
    <property type="entry name" value="CALCINEURIN-LIKE PHOSPHOESTERASE DOMAIN-CONTAINING PROTEIN"/>
    <property type="match status" value="1"/>
</dbReference>
<dbReference type="SUPFAM" id="SSF56300">
    <property type="entry name" value="Metallo-dependent phosphatases"/>
    <property type="match status" value="1"/>
</dbReference>
<dbReference type="InterPro" id="IPR004843">
    <property type="entry name" value="Calcineurin-like_PHP"/>
</dbReference>
<dbReference type="PIRSF" id="PIRSF030250">
    <property type="entry name" value="Ptase_At2g46880"/>
    <property type="match status" value="1"/>
</dbReference>
<organism evidence="3 4">
    <name type="scientific">Acanthamoeba castellanii (strain ATCC 30010 / Neff)</name>
    <dbReference type="NCBI Taxonomy" id="1257118"/>
    <lineage>
        <taxon>Eukaryota</taxon>
        <taxon>Amoebozoa</taxon>
        <taxon>Discosea</taxon>
        <taxon>Longamoebia</taxon>
        <taxon>Centramoebida</taxon>
        <taxon>Acanthamoebidae</taxon>
        <taxon>Acanthamoeba</taxon>
    </lineage>
</organism>
<dbReference type="GO" id="GO:0005737">
    <property type="term" value="C:cytoplasm"/>
    <property type="evidence" value="ECO:0007669"/>
    <property type="project" value="TreeGrafter"/>
</dbReference>
<dbReference type="KEGG" id="acan:ACA1_397190"/>
<protein>
    <submittedName>
        <fullName evidence="3">Ser/Thr phosphatase family superfamily protein</fullName>
    </submittedName>
</protein>
<dbReference type="OMA" id="EFPGCIN"/>
<gene>
    <name evidence="3" type="ORF">ACA1_397190</name>
</gene>
<feature type="signal peptide" evidence="1">
    <location>
        <begin position="1"/>
        <end position="25"/>
    </location>
</feature>
<dbReference type="Proteomes" id="UP000011083">
    <property type="component" value="Unassembled WGS sequence"/>
</dbReference>
<dbReference type="Gene3D" id="3.60.21.10">
    <property type="match status" value="1"/>
</dbReference>
<evidence type="ECO:0000256" key="1">
    <source>
        <dbReference type="SAM" id="SignalP"/>
    </source>
</evidence>
<evidence type="ECO:0000259" key="2">
    <source>
        <dbReference type="Pfam" id="PF00149"/>
    </source>
</evidence>
<proteinExistence type="predicted"/>
<dbReference type="InterPro" id="IPR029052">
    <property type="entry name" value="Metallo-depent_PP-like"/>
</dbReference>
<dbReference type="OrthoDB" id="783096at2759"/>
<reference evidence="3 4" key="1">
    <citation type="journal article" date="2013" name="Genome Biol.">
        <title>Genome of Acanthamoeba castellanii highlights extensive lateral gene transfer and early evolution of tyrosine kinase signaling.</title>
        <authorList>
            <person name="Clarke M."/>
            <person name="Lohan A.J."/>
            <person name="Liu B."/>
            <person name="Lagkouvardos I."/>
            <person name="Roy S."/>
            <person name="Zafar N."/>
            <person name="Bertelli C."/>
            <person name="Schilde C."/>
            <person name="Kianianmomeni A."/>
            <person name="Burglin T.R."/>
            <person name="Frech C."/>
            <person name="Turcotte B."/>
            <person name="Kopec K.O."/>
            <person name="Synnott J.M."/>
            <person name="Choo C."/>
            <person name="Paponov I."/>
            <person name="Finkler A."/>
            <person name="Soon Heng Tan C."/>
            <person name="Hutchins A.P."/>
            <person name="Weinmeier T."/>
            <person name="Rattei T."/>
            <person name="Chu J.S."/>
            <person name="Gimenez G."/>
            <person name="Irimia M."/>
            <person name="Rigden D.J."/>
            <person name="Fitzpatrick D.A."/>
            <person name="Lorenzo-Morales J."/>
            <person name="Bateman A."/>
            <person name="Chiu C.H."/>
            <person name="Tang P."/>
            <person name="Hegemann P."/>
            <person name="Fromm H."/>
            <person name="Raoult D."/>
            <person name="Greub G."/>
            <person name="Miranda-Saavedra D."/>
            <person name="Chen N."/>
            <person name="Nash P."/>
            <person name="Ginger M.L."/>
            <person name="Horn M."/>
            <person name="Schaap P."/>
            <person name="Caler L."/>
            <person name="Loftus B."/>
        </authorList>
    </citation>
    <scope>NUCLEOTIDE SEQUENCE [LARGE SCALE GENOMIC DNA]</scope>
    <source>
        <strain evidence="3 4">Neff</strain>
    </source>
</reference>
<dbReference type="RefSeq" id="XP_004351650.1">
    <property type="nucleotide sequence ID" value="XM_004351598.1"/>
</dbReference>
<dbReference type="Pfam" id="PF00149">
    <property type="entry name" value="Metallophos"/>
    <property type="match status" value="1"/>
</dbReference>
<accession>L8HDM9</accession>
<dbReference type="CDD" id="cd07383">
    <property type="entry name" value="MPP_Dcr2"/>
    <property type="match status" value="1"/>
</dbReference>
<dbReference type="EMBL" id="KB007869">
    <property type="protein sequence ID" value="ELR22873.1"/>
    <property type="molecule type" value="Genomic_DNA"/>
</dbReference>
<dbReference type="STRING" id="1257118.L8HDM9"/>
<keyword evidence="1" id="KW-0732">Signal</keyword>
<name>L8HDM9_ACACF</name>
<dbReference type="GO" id="GO:0016788">
    <property type="term" value="F:hydrolase activity, acting on ester bonds"/>
    <property type="evidence" value="ECO:0007669"/>
    <property type="project" value="TreeGrafter"/>
</dbReference>
<dbReference type="InterPro" id="IPR011230">
    <property type="entry name" value="PAP14/16/28/29"/>
</dbReference>
<evidence type="ECO:0000313" key="4">
    <source>
        <dbReference type="Proteomes" id="UP000011083"/>
    </source>
</evidence>